<reference evidence="9 10" key="1">
    <citation type="submission" date="2016-10" db="EMBL/GenBank/DDBJ databases">
        <authorList>
            <person name="de Groot N.N."/>
        </authorList>
    </citation>
    <scope>NUCLEOTIDE SEQUENCE [LARGE SCALE GENOMIC DNA]</scope>
    <source>
        <strain evidence="9 10">DSM 10495</strain>
    </source>
</reference>
<sequence>MAEQRTGGSGEGVADVLAFPEPPRLRRRRNLLLTLGAVVVVVALIMLVAVYSPVLALKDVSVRGTRIVGAQQIQDKLKPLQGKPLPQISHDDVERLLQPVVQIKSWDMHFRPPNTLVIDVVERAPVAVLKKAAGLSLVDAEGTPLAAVKDPGAAKLPLVDGTDKKMSADVFATVTSVLGTLPPSVLALLSDATASSVDSVTLNLKDGRKVVWGNAEDMELKSKVLQALLKMPEDPQNPVHTFDVSAPRHPVTK</sequence>
<dbReference type="EMBL" id="FNSN01000003">
    <property type="protein sequence ID" value="SEC23236.1"/>
    <property type="molecule type" value="Genomic_DNA"/>
</dbReference>
<feature type="transmembrane region" description="Helical" evidence="6">
    <location>
        <begin position="31"/>
        <end position="51"/>
    </location>
</feature>
<gene>
    <name evidence="9" type="ORF">SAMN04489745_2388</name>
</gene>
<keyword evidence="3 6" id="KW-0812">Transmembrane</keyword>
<feature type="domain" description="POTRA" evidence="8">
    <location>
        <begin position="56"/>
        <end position="123"/>
    </location>
</feature>
<dbReference type="GO" id="GO:0005886">
    <property type="term" value="C:plasma membrane"/>
    <property type="evidence" value="ECO:0007669"/>
    <property type="project" value="TreeGrafter"/>
</dbReference>
<dbReference type="InterPro" id="IPR050487">
    <property type="entry name" value="FtsQ_DivIB"/>
</dbReference>
<dbReference type="InterPro" id="IPR005548">
    <property type="entry name" value="Cell_div_FtsQ/DivIB_C"/>
</dbReference>
<keyword evidence="2 9" id="KW-0132">Cell division</keyword>
<dbReference type="InterPro" id="IPR013685">
    <property type="entry name" value="POTRA_FtsQ_type"/>
</dbReference>
<evidence type="ECO:0000256" key="1">
    <source>
        <dbReference type="ARBA" id="ARBA00022475"/>
    </source>
</evidence>
<dbReference type="Pfam" id="PF08478">
    <property type="entry name" value="POTRA_1"/>
    <property type="match status" value="1"/>
</dbReference>
<evidence type="ECO:0000256" key="2">
    <source>
        <dbReference type="ARBA" id="ARBA00022618"/>
    </source>
</evidence>
<accession>A0A1H4QU92</accession>
<evidence type="ECO:0000313" key="9">
    <source>
        <dbReference type="EMBL" id="SEC23236.1"/>
    </source>
</evidence>
<dbReference type="PANTHER" id="PTHR37820">
    <property type="entry name" value="CELL DIVISION PROTEIN DIVIB"/>
    <property type="match status" value="1"/>
</dbReference>
<keyword evidence="5" id="KW-0131">Cell cycle</keyword>
<dbReference type="AlphaFoldDB" id="A0A1H4QU92"/>
<evidence type="ECO:0000256" key="5">
    <source>
        <dbReference type="ARBA" id="ARBA00023306"/>
    </source>
</evidence>
<feature type="domain" description="Cell division protein FtsQ/DivIB C-terminal" evidence="7">
    <location>
        <begin position="127"/>
        <end position="232"/>
    </location>
</feature>
<dbReference type="STRING" id="156980.SAMN04489745_2388"/>
<organism evidence="9 10">
    <name type="scientific">Arthrobacter woluwensis</name>
    <dbReference type="NCBI Taxonomy" id="156980"/>
    <lineage>
        <taxon>Bacteria</taxon>
        <taxon>Bacillati</taxon>
        <taxon>Actinomycetota</taxon>
        <taxon>Actinomycetes</taxon>
        <taxon>Micrococcales</taxon>
        <taxon>Micrococcaceae</taxon>
        <taxon>Arthrobacter</taxon>
    </lineage>
</organism>
<evidence type="ECO:0000256" key="6">
    <source>
        <dbReference type="SAM" id="Phobius"/>
    </source>
</evidence>
<dbReference type="GO" id="GO:0051301">
    <property type="term" value="P:cell division"/>
    <property type="evidence" value="ECO:0007669"/>
    <property type="project" value="UniProtKB-KW"/>
</dbReference>
<dbReference type="RefSeq" id="WP_066215463.1">
    <property type="nucleotide sequence ID" value="NZ_FNSN01000003.1"/>
</dbReference>
<keyword evidence="10" id="KW-1185">Reference proteome</keyword>
<evidence type="ECO:0000259" key="8">
    <source>
        <dbReference type="Pfam" id="PF08478"/>
    </source>
</evidence>
<evidence type="ECO:0000256" key="3">
    <source>
        <dbReference type="ARBA" id="ARBA00022692"/>
    </source>
</evidence>
<evidence type="ECO:0000259" key="7">
    <source>
        <dbReference type="Pfam" id="PF03799"/>
    </source>
</evidence>
<protein>
    <submittedName>
        <fullName evidence="9">Cell division protein FtsQ</fullName>
    </submittedName>
</protein>
<name>A0A1H4QU92_9MICC</name>
<evidence type="ECO:0000313" key="10">
    <source>
        <dbReference type="Proteomes" id="UP000182652"/>
    </source>
</evidence>
<dbReference type="PANTHER" id="PTHR37820:SF1">
    <property type="entry name" value="CELL DIVISION PROTEIN FTSQ"/>
    <property type="match status" value="1"/>
</dbReference>
<evidence type="ECO:0000256" key="4">
    <source>
        <dbReference type="ARBA" id="ARBA00022989"/>
    </source>
</evidence>
<keyword evidence="1" id="KW-1003">Cell membrane</keyword>
<proteinExistence type="predicted"/>
<keyword evidence="4 6" id="KW-1133">Transmembrane helix</keyword>
<keyword evidence="6" id="KW-0472">Membrane</keyword>
<dbReference type="Pfam" id="PF03799">
    <property type="entry name" value="FtsQ_DivIB_C"/>
    <property type="match status" value="1"/>
</dbReference>
<dbReference type="Proteomes" id="UP000182652">
    <property type="component" value="Unassembled WGS sequence"/>
</dbReference>